<dbReference type="EMBL" id="NDHI03003478">
    <property type="protein sequence ID" value="PNJ38069.1"/>
    <property type="molecule type" value="Genomic_DNA"/>
</dbReference>
<proteinExistence type="predicted"/>
<name>A0A2J8TYH4_PONAB</name>
<comment type="caution">
    <text evidence="1">The sequence shown here is derived from an EMBL/GenBank/DDBJ whole genome shotgun (WGS) entry which is preliminary data.</text>
</comment>
<organism evidence="1">
    <name type="scientific">Pongo abelii</name>
    <name type="common">Sumatran orangutan</name>
    <name type="synonym">Pongo pygmaeus abelii</name>
    <dbReference type="NCBI Taxonomy" id="9601"/>
    <lineage>
        <taxon>Eukaryota</taxon>
        <taxon>Metazoa</taxon>
        <taxon>Chordata</taxon>
        <taxon>Craniata</taxon>
        <taxon>Vertebrata</taxon>
        <taxon>Euteleostomi</taxon>
        <taxon>Mammalia</taxon>
        <taxon>Eutheria</taxon>
        <taxon>Euarchontoglires</taxon>
        <taxon>Primates</taxon>
        <taxon>Haplorrhini</taxon>
        <taxon>Catarrhini</taxon>
        <taxon>Hominidae</taxon>
        <taxon>Pongo</taxon>
    </lineage>
</organism>
<sequence length="47" mass="5234">MPPLLPLRLCRLWPRSPPSRLLGAAAGQRRLPGLSQITLAFLAEDQR</sequence>
<accession>A0A2J8TYH4</accession>
<reference evidence="1" key="1">
    <citation type="submission" date="2017-12" db="EMBL/GenBank/DDBJ databases">
        <title>High-resolution comparative analysis of great ape genomes.</title>
        <authorList>
            <person name="Pollen A."/>
            <person name="Hastie A."/>
            <person name="Hormozdiari F."/>
            <person name="Dougherty M."/>
            <person name="Liu R."/>
            <person name="Chaisson M."/>
            <person name="Hoppe E."/>
            <person name="Hill C."/>
            <person name="Pang A."/>
            <person name="Hillier L."/>
            <person name="Baker C."/>
            <person name="Armstrong J."/>
            <person name="Shendure J."/>
            <person name="Paten B."/>
            <person name="Wilson R."/>
            <person name="Chao H."/>
            <person name="Schneider V."/>
            <person name="Ventura M."/>
            <person name="Kronenberg Z."/>
            <person name="Murali S."/>
            <person name="Gordon D."/>
            <person name="Cantsilieris S."/>
            <person name="Munson K."/>
            <person name="Nelson B."/>
            <person name="Raja A."/>
            <person name="Underwood J."/>
            <person name="Diekhans M."/>
            <person name="Fiddes I."/>
            <person name="Haussler D."/>
            <person name="Eichler E."/>
        </authorList>
    </citation>
    <scope>NUCLEOTIDE SEQUENCE [LARGE SCALE GENOMIC DNA]</scope>
    <source>
        <strain evidence="1">Susie</strain>
    </source>
</reference>
<gene>
    <name evidence="1" type="ORF">CR201_G0031313</name>
</gene>
<protein>
    <submittedName>
        <fullName evidence="1">DNAJC4 isoform 4</fullName>
    </submittedName>
</protein>
<dbReference type="AlphaFoldDB" id="A0A2J8TYH4"/>
<evidence type="ECO:0000313" key="1">
    <source>
        <dbReference type="EMBL" id="PNJ38069.1"/>
    </source>
</evidence>